<dbReference type="Proteomes" id="UP000006997">
    <property type="component" value="Unassembled WGS sequence"/>
</dbReference>
<accession>J8FA85</accession>
<proteinExistence type="predicted"/>
<evidence type="ECO:0000259" key="1">
    <source>
        <dbReference type="Pfam" id="PF13229"/>
    </source>
</evidence>
<dbReference type="EMBL" id="AHEN01000035">
    <property type="protein sequence ID" value="EJQ97580.1"/>
    <property type="molecule type" value="Genomic_DNA"/>
</dbReference>
<dbReference type="InterPro" id="IPR039448">
    <property type="entry name" value="Beta_helix"/>
</dbReference>
<dbReference type="InterPro" id="IPR011050">
    <property type="entry name" value="Pectin_lyase_fold/virulence"/>
</dbReference>
<name>J8FA85_BACCE</name>
<reference evidence="2 3" key="1">
    <citation type="submission" date="2012-04" db="EMBL/GenBank/DDBJ databases">
        <title>The Genome Sequence of Bacillus cereus MC67.</title>
        <authorList>
            <consortium name="The Broad Institute Genome Sequencing Platform"/>
            <consortium name="The Broad Institute Genome Sequencing Center for Infectious Disease"/>
            <person name="Feldgarden M."/>
            <person name="Van der Auwera G.A."/>
            <person name="Mahillon J."/>
            <person name="Duprez V."/>
            <person name="Timmery S."/>
            <person name="Mattelet C."/>
            <person name="Dierick K."/>
            <person name="Sun M."/>
            <person name="Yu Z."/>
            <person name="Zhu L."/>
            <person name="Hu X."/>
            <person name="Shank E.B."/>
            <person name="Swiecicka I."/>
            <person name="Hansen B.M."/>
            <person name="Andrup L."/>
            <person name="Young S.K."/>
            <person name="Zeng Q."/>
            <person name="Gargeya S."/>
            <person name="Fitzgerald M."/>
            <person name="Haas B."/>
            <person name="Abouelleil A."/>
            <person name="Alvarado L."/>
            <person name="Arachchi H.M."/>
            <person name="Berlin A."/>
            <person name="Chapman S.B."/>
            <person name="Goldberg J."/>
            <person name="Griggs A."/>
            <person name="Gujja S."/>
            <person name="Hansen M."/>
            <person name="Howarth C."/>
            <person name="Imamovic A."/>
            <person name="Larimer J."/>
            <person name="McCowen C."/>
            <person name="Montmayeur A."/>
            <person name="Murphy C."/>
            <person name="Neiman D."/>
            <person name="Pearson M."/>
            <person name="Priest M."/>
            <person name="Roberts A."/>
            <person name="Saif S."/>
            <person name="Shea T."/>
            <person name="Sisk P."/>
            <person name="Sykes S."/>
            <person name="Wortman J."/>
            <person name="Nusbaum C."/>
            <person name="Birren B."/>
        </authorList>
    </citation>
    <scope>NUCLEOTIDE SEQUENCE [LARGE SCALE GENOMIC DNA]</scope>
    <source>
        <strain evidence="2 3">MC67</strain>
    </source>
</reference>
<dbReference type="HOGENOM" id="CLU_348043_0_0_9"/>
<evidence type="ECO:0000313" key="2">
    <source>
        <dbReference type="EMBL" id="EJQ97580.1"/>
    </source>
</evidence>
<comment type="caution">
    <text evidence="2">The sequence shown here is derived from an EMBL/GenBank/DDBJ whole genome shotgun (WGS) entry which is preliminary data.</text>
</comment>
<dbReference type="SMART" id="SM00710">
    <property type="entry name" value="PbH1"/>
    <property type="match status" value="8"/>
</dbReference>
<dbReference type="Pfam" id="PF13229">
    <property type="entry name" value="Beta_helix"/>
    <property type="match status" value="1"/>
</dbReference>
<organism evidence="2 3">
    <name type="scientific">Bacillus cereus MC67</name>
    <dbReference type="NCBI Taxonomy" id="1053219"/>
    <lineage>
        <taxon>Bacteria</taxon>
        <taxon>Bacillati</taxon>
        <taxon>Bacillota</taxon>
        <taxon>Bacilli</taxon>
        <taxon>Bacillales</taxon>
        <taxon>Bacillaceae</taxon>
        <taxon>Bacillus</taxon>
        <taxon>Bacillus cereus group</taxon>
    </lineage>
</organism>
<evidence type="ECO:0000313" key="3">
    <source>
        <dbReference type="Proteomes" id="UP000006997"/>
    </source>
</evidence>
<dbReference type="InterPro" id="IPR012334">
    <property type="entry name" value="Pectin_lyas_fold"/>
</dbReference>
<protein>
    <recommendedName>
        <fullName evidence="1">Right handed beta helix domain-containing protein</fullName>
    </recommendedName>
</protein>
<dbReference type="PATRIC" id="fig|1053219.3.peg.4050"/>
<gene>
    <name evidence="2" type="ORF">II3_03974</name>
</gene>
<feature type="domain" description="Right handed beta helix" evidence="1">
    <location>
        <begin position="280"/>
        <end position="378"/>
    </location>
</feature>
<dbReference type="InterPro" id="IPR006626">
    <property type="entry name" value="PbH1"/>
</dbReference>
<dbReference type="Gene3D" id="2.160.20.10">
    <property type="entry name" value="Single-stranded right-handed beta-helix, Pectin lyase-like"/>
    <property type="match status" value="2"/>
</dbReference>
<sequence length="805" mass="89236">MKMSIRVNLDDLDDLDLTTKFPTHNDVLVYDSTKSKWIPKALSFPMTESVSSSYVLELDRWNIKSNGTDSYETTKGINDALVWAKSQGYNHVVLSSGTYKLKIDPITFTCIVLQSDMHFEMMDGCILELEANSSPWYSIFGVKGVKNAKISGGKIVGDKKTHKYELGVKFVRGGINGDGSLNSNPNFIRSEIVDRYENPGLLQNFRLWSILGVVATGYSFYQYKDIISNSTLVGVRNNGGFAPTSPTGRGWFAPIKDANKMIFVIDITSSPLSDTQIAQINAKVDNQNWTHEWGQGIQINGSHNIVINNVEISDCTGDAIATAWLEYKLSSSDYIQEDMGSYIYIHSCNLHHCRRQGISLTGSNDIYISNNKIHHIGKADDDVTVDGTAPMFGIDIESMWSETNIPTWRPELNKSGLELNTRIYIFNNYIYDNTRGHFVNVDGINVIVENNTFEGPNVGGVSSYQNNWYVKYLNNTFIGCEFVVKGDNFVNGVVCNNGSIKLTDVQGAVIQNCQIKNGVFYGYSSLGYFGTPAIDVTTSTFTFSKPHGMGNGAKICFEQWVGKVPTGISVDKLYYTINVTATSFQVSEILNGTPVAITDVGISGFNISRYDYGRCYIFDIMIEKEWSDSTVYGGVDITLTGGVIKNLTVKNYGLTIGVPENYVGRPNVVEGITVIEGPAQLECCNISNGKFMKIKTSRIGGDIALGSNDVNYKRKVNIDNCIFQNVVLNFDGNVLNTRSTFLNSIIRKVDNENTSVITLSYLENTSIALHWLTKEKTMVIAKCIFNNVSTDITKSTMLIDNVVLT</sequence>
<dbReference type="AlphaFoldDB" id="J8FA85"/>
<dbReference type="SUPFAM" id="SSF51126">
    <property type="entry name" value="Pectin lyase-like"/>
    <property type="match status" value="1"/>
</dbReference>